<dbReference type="Pfam" id="PF08281">
    <property type="entry name" value="Sigma70_r4_2"/>
    <property type="match status" value="1"/>
</dbReference>
<accession>A0A4R7J8E9</accession>
<evidence type="ECO:0000259" key="8">
    <source>
        <dbReference type="Pfam" id="PF08281"/>
    </source>
</evidence>
<dbReference type="SUPFAM" id="SSF88946">
    <property type="entry name" value="Sigma2 domain of RNA polymerase sigma factors"/>
    <property type="match status" value="1"/>
</dbReference>
<evidence type="ECO:0000259" key="7">
    <source>
        <dbReference type="Pfam" id="PF04542"/>
    </source>
</evidence>
<dbReference type="InterPro" id="IPR036388">
    <property type="entry name" value="WH-like_DNA-bd_sf"/>
</dbReference>
<dbReference type="InterPro" id="IPR013325">
    <property type="entry name" value="RNA_pol_sigma_r2"/>
</dbReference>
<dbReference type="PANTHER" id="PTHR43133:SF8">
    <property type="entry name" value="RNA POLYMERASE SIGMA FACTOR HI_1459-RELATED"/>
    <property type="match status" value="1"/>
</dbReference>
<keyword evidence="5" id="KW-0804">Transcription</keyword>
<dbReference type="GO" id="GO:0016987">
    <property type="term" value="F:sigma factor activity"/>
    <property type="evidence" value="ECO:0007669"/>
    <property type="project" value="UniProtKB-KW"/>
</dbReference>
<dbReference type="GO" id="GO:0006352">
    <property type="term" value="P:DNA-templated transcription initiation"/>
    <property type="evidence" value="ECO:0007669"/>
    <property type="project" value="InterPro"/>
</dbReference>
<dbReference type="Proteomes" id="UP000295371">
    <property type="component" value="Unassembled WGS sequence"/>
</dbReference>
<protein>
    <submittedName>
        <fullName evidence="9">RNA polymerase sigma-70 factor (ECF subfamily)</fullName>
    </submittedName>
</protein>
<evidence type="ECO:0000256" key="3">
    <source>
        <dbReference type="ARBA" id="ARBA00023082"/>
    </source>
</evidence>
<dbReference type="Pfam" id="PF04542">
    <property type="entry name" value="Sigma70_r2"/>
    <property type="match status" value="1"/>
</dbReference>
<dbReference type="OrthoDB" id="5244716at2"/>
<evidence type="ECO:0000256" key="4">
    <source>
        <dbReference type="ARBA" id="ARBA00023125"/>
    </source>
</evidence>
<reference evidence="9 10" key="1">
    <citation type="submission" date="2019-03" db="EMBL/GenBank/DDBJ databases">
        <title>Genomic Encyclopedia of Archaeal and Bacterial Type Strains, Phase II (KMG-II): from individual species to whole genera.</title>
        <authorList>
            <person name="Goeker M."/>
        </authorList>
    </citation>
    <scope>NUCLEOTIDE SEQUENCE [LARGE SCALE GENOMIC DNA]</scope>
    <source>
        <strain evidence="9 10">DSM 24323</strain>
    </source>
</reference>
<proteinExistence type="inferred from homology"/>
<dbReference type="SUPFAM" id="SSF88659">
    <property type="entry name" value="Sigma3 and sigma4 domains of RNA polymerase sigma factors"/>
    <property type="match status" value="1"/>
</dbReference>
<evidence type="ECO:0000313" key="9">
    <source>
        <dbReference type="EMBL" id="TDT33772.1"/>
    </source>
</evidence>
<dbReference type="InterPro" id="IPR013324">
    <property type="entry name" value="RNA_pol_sigma_r3/r4-like"/>
</dbReference>
<evidence type="ECO:0000256" key="5">
    <source>
        <dbReference type="ARBA" id="ARBA00023163"/>
    </source>
</evidence>
<feature type="domain" description="RNA polymerase sigma-70 region 2" evidence="7">
    <location>
        <begin position="31"/>
        <end position="96"/>
    </location>
</feature>
<organism evidence="9 10">
    <name type="scientific">Naumannella halotolerans</name>
    <dbReference type="NCBI Taxonomy" id="993414"/>
    <lineage>
        <taxon>Bacteria</taxon>
        <taxon>Bacillati</taxon>
        <taxon>Actinomycetota</taxon>
        <taxon>Actinomycetes</taxon>
        <taxon>Propionibacteriales</taxon>
        <taxon>Propionibacteriaceae</taxon>
        <taxon>Naumannella</taxon>
    </lineage>
</organism>
<evidence type="ECO:0000256" key="2">
    <source>
        <dbReference type="ARBA" id="ARBA00023015"/>
    </source>
</evidence>
<evidence type="ECO:0000313" key="10">
    <source>
        <dbReference type="Proteomes" id="UP000295371"/>
    </source>
</evidence>
<dbReference type="Gene3D" id="1.10.1740.10">
    <property type="match status" value="1"/>
</dbReference>
<keyword evidence="4" id="KW-0238">DNA-binding</keyword>
<dbReference type="GO" id="GO:0003677">
    <property type="term" value="F:DNA binding"/>
    <property type="evidence" value="ECO:0007669"/>
    <property type="project" value="UniProtKB-KW"/>
</dbReference>
<dbReference type="InterPro" id="IPR013249">
    <property type="entry name" value="RNA_pol_sigma70_r4_t2"/>
</dbReference>
<evidence type="ECO:0000256" key="1">
    <source>
        <dbReference type="ARBA" id="ARBA00010641"/>
    </source>
</evidence>
<dbReference type="PANTHER" id="PTHR43133">
    <property type="entry name" value="RNA POLYMERASE ECF-TYPE SIGMA FACTO"/>
    <property type="match status" value="1"/>
</dbReference>
<keyword evidence="3" id="KW-0731">Sigma factor</keyword>
<keyword evidence="10" id="KW-1185">Reference proteome</keyword>
<dbReference type="InterPro" id="IPR007627">
    <property type="entry name" value="RNA_pol_sigma70_r2"/>
</dbReference>
<gene>
    <name evidence="9" type="ORF">CLV29_1402</name>
</gene>
<name>A0A4R7J8E9_9ACTN</name>
<dbReference type="AlphaFoldDB" id="A0A4R7J8E9"/>
<dbReference type="NCBIfam" id="TIGR02937">
    <property type="entry name" value="sigma70-ECF"/>
    <property type="match status" value="1"/>
</dbReference>
<feature type="domain" description="RNA polymerase sigma factor 70 region 4 type 2" evidence="8">
    <location>
        <begin position="133"/>
        <end position="185"/>
    </location>
</feature>
<comment type="similarity">
    <text evidence="1">Belongs to the sigma-70 factor family. ECF subfamily.</text>
</comment>
<dbReference type="InterPro" id="IPR014284">
    <property type="entry name" value="RNA_pol_sigma-70_dom"/>
</dbReference>
<dbReference type="InterPro" id="IPR039425">
    <property type="entry name" value="RNA_pol_sigma-70-like"/>
</dbReference>
<dbReference type="Gene3D" id="1.10.10.10">
    <property type="entry name" value="Winged helix-like DNA-binding domain superfamily/Winged helix DNA-binding domain"/>
    <property type="match status" value="1"/>
</dbReference>
<evidence type="ECO:0000256" key="6">
    <source>
        <dbReference type="SAM" id="MobiDB-lite"/>
    </source>
</evidence>
<feature type="region of interest" description="Disordered" evidence="6">
    <location>
        <begin position="96"/>
        <end position="117"/>
    </location>
</feature>
<keyword evidence="2" id="KW-0805">Transcription regulation</keyword>
<dbReference type="EMBL" id="SOAW01000001">
    <property type="protein sequence ID" value="TDT33772.1"/>
    <property type="molecule type" value="Genomic_DNA"/>
</dbReference>
<sequence length="193" mass="21802">MAAGASMLRVDDATLVLRARDGGTEAFDQIVDRYQGPLYRHALRMVNDSSDAEDITQDVLVGAWRRLEQLRDPSSLRSWLYRSSTHRCLDQLRSRRPSDSLDDTVADGRPLGDRVADHHPWPDRSAISKAEWEALVALVRRLPPTQRAVWLLSEIDGFSYEEVAVIVRTTPDGVRGRLARARVALARGMVDWK</sequence>
<comment type="caution">
    <text evidence="9">The sequence shown here is derived from an EMBL/GenBank/DDBJ whole genome shotgun (WGS) entry which is preliminary data.</text>
</comment>